<feature type="domain" description="Response regulatory" evidence="3">
    <location>
        <begin position="5"/>
        <end position="119"/>
    </location>
</feature>
<dbReference type="InterPro" id="IPR011006">
    <property type="entry name" value="CheY-like_superfamily"/>
</dbReference>
<dbReference type="EMBL" id="JADIMZ010000138">
    <property type="protein sequence ID" value="MBO8433450.1"/>
    <property type="molecule type" value="Genomic_DNA"/>
</dbReference>
<dbReference type="PANTHER" id="PTHR44591">
    <property type="entry name" value="STRESS RESPONSE REGULATOR PROTEIN 1"/>
    <property type="match status" value="1"/>
</dbReference>
<sequence>MATARVLWIDDEIDLLKPHVMFLQAKGYEVITLNNGVDAVETLRNQAVDIVFLDEQMPGLSGMETLYKIKENFPTLPVVMVTKSEEERIMDEAIGSKISDYLLKPVNPGQILLAIKKQLESKRLESEKSTASYQQEFREIGASLSPNLSYKEWEDLYKKLVFWELELSKTDDEGMREILRNQKEEANLLFARYIEKNYVDFLKKGSDNEFDMSHTVLRKRLFPILNNDFPVFFILIDNLRYDHWKVLQQRMQPYLKTLSEDTYMSILPSVTHYARNSMFAGLLPSEIEKKYPDYWVAEDSGQYKNQNEKLLLEECLKRFGKEPNFTYNKVLNQSYGLKIIDYLPKMMSTPLNIIIYNFIDMLSHASTEIELLREMANDDDSYRSLVGSWFDHSPLLELIKNLANRKAIVIITSDHGSIRITNPVRIKGDRETSVNLRYKVGRNLEFNPKEVFSIRNPGEIFLPKVNITSSFVFCRQNDFFVYPNNFNQYVAYYRNTIQHGGISLEEMLVPYAVLQPK</sequence>
<name>A0A9D9DWH1_9BACT</name>
<dbReference type="SMART" id="SM00448">
    <property type="entry name" value="REC"/>
    <property type="match status" value="1"/>
</dbReference>
<dbReference type="SUPFAM" id="SSF52172">
    <property type="entry name" value="CheY-like"/>
    <property type="match status" value="1"/>
</dbReference>
<dbReference type="PROSITE" id="PS50110">
    <property type="entry name" value="RESPONSE_REGULATORY"/>
    <property type="match status" value="1"/>
</dbReference>
<gene>
    <name evidence="4" type="ORF">IAB08_09205</name>
</gene>
<dbReference type="AlphaFoldDB" id="A0A9D9DWH1"/>
<protein>
    <submittedName>
        <fullName evidence="4">PglZ domain-containing protein</fullName>
    </submittedName>
</protein>
<evidence type="ECO:0000256" key="1">
    <source>
        <dbReference type="ARBA" id="ARBA00022553"/>
    </source>
</evidence>
<evidence type="ECO:0000313" key="4">
    <source>
        <dbReference type="EMBL" id="MBO8433450.1"/>
    </source>
</evidence>
<dbReference type="InterPro" id="IPR017850">
    <property type="entry name" value="Alkaline_phosphatase_core_sf"/>
</dbReference>
<dbReference type="Gene3D" id="3.40.50.2300">
    <property type="match status" value="1"/>
</dbReference>
<evidence type="ECO:0000259" key="3">
    <source>
        <dbReference type="PROSITE" id="PS50110"/>
    </source>
</evidence>
<comment type="caution">
    <text evidence="4">The sequence shown here is derived from an EMBL/GenBank/DDBJ whole genome shotgun (WGS) entry which is preliminary data.</text>
</comment>
<evidence type="ECO:0000313" key="5">
    <source>
        <dbReference type="Proteomes" id="UP000823612"/>
    </source>
</evidence>
<reference evidence="4" key="1">
    <citation type="submission" date="2020-10" db="EMBL/GenBank/DDBJ databases">
        <authorList>
            <person name="Gilroy R."/>
        </authorList>
    </citation>
    <scope>NUCLEOTIDE SEQUENCE</scope>
    <source>
        <strain evidence="4">2889</strain>
    </source>
</reference>
<proteinExistence type="predicted"/>
<dbReference type="Pfam" id="PF00072">
    <property type="entry name" value="Response_reg"/>
    <property type="match status" value="1"/>
</dbReference>
<dbReference type="SUPFAM" id="SSF53649">
    <property type="entry name" value="Alkaline phosphatase-like"/>
    <property type="match status" value="1"/>
</dbReference>
<keyword evidence="1 2" id="KW-0597">Phosphoprotein</keyword>
<dbReference type="Pfam" id="PF08665">
    <property type="entry name" value="PglZ"/>
    <property type="match status" value="1"/>
</dbReference>
<dbReference type="PANTHER" id="PTHR44591:SF3">
    <property type="entry name" value="RESPONSE REGULATORY DOMAIN-CONTAINING PROTEIN"/>
    <property type="match status" value="1"/>
</dbReference>
<dbReference type="Proteomes" id="UP000823612">
    <property type="component" value="Unassembled WGS sequence"/>
</dbReference>
<organism evidence="4 5">
    <name type="scientific">Candidatus Pullibacteroides excrementavium</name>
    <dbReference type="NCBI Taxonomy" id="2840905"/>
    <lineage>
        <taxon>Bacteria</taxon>
        <taxon>Pseudomonadati</taxon>
        <taxon>Bacteroidota</taxon>
        <taxon>Bacteroidia</taxon>
        <taxon>Bacteroidales</taxon>
        <taxon>Candidatus Pullibacteroides</taxon>
    </lineage>
</organism>
<reference evidence="4" key="2">
    <citation type="journal article" date="2021" name="PeerJ">
        <title>Extensive microbial diversity within the chicken gut microbiome revealed by metagenomics and culture.</title>
        <authorList>
            <person name="Gilroy R."/>
            <person name="Ravi A."/>
            <person name="Getino M."/>
            <person name="Pursley I."/>
            <person name="Horton D.L."/>
            <person name="Alikhan N.F."/>
            <person name="Baker D."/>
            <person name="Gharbi K."/>
            <person name="Hall N."/>
            <person name="Watson M."/>
            <person name="Adriaenssens E.M."/>
            <person name="Foster-Nyarko E."/>
            <person name="Jarju S."/>
            <person name="Secka A."/>
            <person name="Antonio M."/>
            <person name="Oren A."/>
            <person name="Chaudhuri R.R."/>
            <person name="La Ragione R."/>
            <person name="Hildebrand F."/>
            <person name="Pallen M.J."/>
        </authorList>
    </citation>
    <scope>NUCLEOTIDE SEQUENCE</scope>
    <source>
        <strain evidence="4">2889</strain>
    </source>
</reference>
<evidence type="ECO:0000256" key="2">
    <source>
        <dbReference type="PROSITE-ProRule" id="PRU00169"/>
    </source>
</evidence>
<dbReference type="CDD" id="cd00156">
    <property type="entry name" value="REC"/>
    <property type="match status" value="1"/>
</dbReference>
<feature type="modified residue" description="4-aspartylphosphate" evidence="2">
    <location>
        <position position="54"/>
    </location>
</feature>
<dbReference type="InterPro" id="IPR001789">
    <property type="entry name" value="Sig_transdc_resp-reg_receiver"/>
</dbReference>
<accession>A0A9D9DWH1</accession>
<dbReference type="GO" id="GO:0000160">
    <property type="term" value="P:phosphorelay signal transduction system"/>
    <property type="evidence" value="ECO:0007669"/>
    <property type="project" value="InterPro"/>
</dbReference>
<dbReference type="InterPro" id="IPR050595">
    <property type="entry name" value="Bact_response_regulator"/>
</dbReference>